<dbReference type="STRING" id="255247.ABE41_004275"/>
<dbReference type="GO" id="GO:0019867">
    <property type="term" value="C:outer membrane"/>
    <property type="evidence" value="ECO:0007669"/>
    <property type="project" value="InterPro"/>
</dbReference>
<dbReference type="CDD" id="cd22786">
    <property type="entry name" value="DPBB_YuiC-like"/>
    <property type="match status" value="1"/>
</dbReference>
<dbReference type="AlphaFoldDB" id="A0A1B1Z183"/>
<evidence type="ECO:0000259" key="4">
    <source>
        <dbReference type="Pfam" id="PF06725"/>
    </source>
</evidence>
<evidence type="ECO:0000313" key="6">
    <source>
        <dbReference type="Proteomes" id="UP000077412"/>
    </source>
</evidence>
<feature type="domain" description="Peptidoglycan binding-like" evidence="3">
    <location>
        <begin position="39"/>
        <end position="92"/>
    </location>
</feature>
<dbReference type="Proteomes" id="UP000077412">
    <property type="component" value="Chromosome"/>
</dbReference>
<feature type="domain" description="3D" evidence="4">
    <location>
        <begin position="134"/>
        <end position="195"/>
    </location>
</feature>
<feature type="chain" id="PRO_5008533233" description="Peptidoglycan binding-like domain-containing protein" evidence="2">
    <location>
        <begin position="26"/>
        <end position="195"/>
    </location>
</feature>
<evidence type="ECO:0000313" key="5">
    <source>
        <dbReference type="EMBL" id="ANX11211.1"/>
    </source>
</evidence>
<organism evidence="5 6">
    <name type="scientific">Fictibacillus arsenicus</name>
    <dbReference type="NCBI Taxonomy" id="255247"/>
    <lineage>
        <taxon>Bacteria</taxon>
        <taxon>Bacillati</taxon>
        <taxon>Bacillota</taxon>
        <taxon>Bacilli</taxon>
        <taxon>Bacillales</taxon>
        <taxon>Fictibacillaceae</taxon>
        <taxon>Fictibacillus</taxon>
    </lineage>
</organism>
<evidence type="ECO:0000256" key="1">
    <source>
        <dbReference type="ARBA" id="ARBA00022729"/>
    </source>
</evidence>
<dbReference type="InterPro" id="IPR036908">
    <property type="entry name" value="RlpA-like_sf"/>
</dbReference>
<dbReference type="InterPro" id="IPR036365">
    <property type="entry name" value="PGBD-like_sf"/>
</dbReference>
<keyword evidence="1 2" id="KW-0732">Signal</keyword>
<dbReference type="RefSeq" id="WP_066286842.1">
    <property type="nucleotide sequence ID" value="NZ_CP016761.1"/>
</dbReference>
<dbReference type="OrthoDB" id="9798935at2"/>
<sequence length="195" mass="20777">MIKKWVITGAMAFGLLVSAPVSGFAAMGDHTLRPGTWDNDVYELQGKLKAMGYFDFAVTTGYYGTVTKDAVIKYQKAKGLLVDGIAGQQTFNSIQNNIQRKGMTVAATAYTANCEGCSGTTSSGTNLKEIPYAKVIAVDPDVIPMGSVVYVPGYGYAVAADTGGGINGNEIDVYMQNYSDAINWGRKNVNITIIN</sequence>
<dbReference type="InterPro" id="IPR010611">
    <property type="entry name" value="3D_dom"/>
</dbReference>
<protein>
    <recommendedName>
        <fullName evidence="7">Peptidoglycan binding-like domain-containing protein</fullName>
    </recommendedName>
</protein>
<dbReference type="InterPro" id="IPR002477">
    <property type="entry name" value="Peptidoglycan-bd-like"/>
</dbReference>
<dbReference type="PANTHER" id="PTHR39160:SF4">
    <property type="entry name" value="RESUSCITATION-PROMOTING FACTOR RPFB"/>
    <property type="match status" value="1"/>
</dbReference>
<dbReference type="Gene3D" id="1.10.101.10">
    <property type="entry name" value="PGBD-like superfamily/PGBD"/>
    <property type="match status" value="1"/>
</dbReference>
<dbReference type="KEGG" id="far:ABE41_004275"/>
<dbReference type="InterPro" id="IPR051933">
    <property type="entry name" value="Resuscitation_pf_RpfB"/>
</dbReference>
<dbReference type="SUPFAM" id="SSF50685">
    <property type="entry name" value="Barwin-like endoglucanases"/>
    <property type="match status" value="1"/>
</dbReference>
<reference evidence="5 6" key="1">
    <citation type="submission" date="2016-08" db="EMBL/GenBank/DDBJ databases">
        <title>Complete genome sequence of Fictibacillus arsenicus G25-54, a strain with toxicity to nematodes and a potential arsenic-resistance activity.</title>
        <authorList>
            <person name="Zheng Z."/>
        </authorList>
    </citation>
    <scope>NUCLEOTIDE SEQUENCE [LARGE SCALE GENOMIC DNA]</scope>
    <source>
        <strain evidence="5 6">G25-54</strain>
    </source>
</reference>
<evidence type="ECO:0008006" key="7">
    <source>
        <dbReference type="Google" id="ProtNLM"/>
    </source>
</evidence>
<accession>A0A1B1Z183</accession>
<proteinExistence type="predicted"/>
<dbReference type="GO" id="GO:0004553">
    <property type="term" value="F:hydrolase activity, hydrolyzing O-glycosyl compounds"/>
    <property type="evidence" value="ECO:0007669"/>
    <property type="project" value="InterPro"/>
</dbReference>
<dbReference type="Gene3D" id="2.40.40.10">
    <property type="entry name" value="RlpA-like domain"/>
    <property type="match status" value="1"/>
</dbReference>
<dbReference type="EMBL" id="CP016761">
    <property type="protein sequence ID" value="ANX11211.1"/>
    <property type="molecule type" value="Genomic_DNA"/>
</dbReference>
<name>A0A1B1Z183_9BACL</name>
<dbReference type="PANTHER" id="PTHR39160">
    <property type="entry name" value="CELL WALL-BINDING PROTEIN YOCH"/>
    <property type="match status" value="1"/>
</dbReference>
<dbReference type="SUPFAM" id="SSF47090">
    <property type="entry name" value="PGBD-like"/>
    <property type="match status" value="1"/>
</dbReference>
<gene>
    <name evidence="5" type="ORF">ABE41_004275</name>
</gene>
<dbReference type="GO" id="GO:0009254">
    <property type="term" value="P:peptidoglycan turnover"/>
    <property type="evidence" value="ECO:0007669"/>
    <property type="project" value="InterPro"/>
</dbReference>
<dbReference type="Pfam" id="PF01471">
    <property type="entry name" value="PG_binding_1"/>
    <property type="match status" value="1"/>
</dbReference>
<evidence type="ECO:0000256" key="2">
    <source>
        <dbReference type="SAM" id="SignalP"/>
    </source>
</evidence>
<feature type="signal peptide" evidence="2">
    <location>
        <begin position="1"/>
        <end position="25"/>
    </location>
</feature>
<keyword evidence="6" id="KW-1185">Reference proteome</keyword>
<dbReference type="Pfam" id="PF06725">
    <property type="entry name" value="3D"/>
    <property type="match status" value="1"/>
</dbReference>
<evidence type="ECO:0000259" key="3">
    <source>
        <dbReference type="Pfam" id="PF01471"/>
    </source>
</evidence>
<dbReference type="InterPro" id="IPR036366">
    <property type="entry name" value="PGBDSf"/>
</dbReference>